<dbReference type="InterPro" id="IPR024456">
    <property type="entry name" value="Integrase_catalytic_putative"/>
</dbReference>
<sequence>MDDLTWTLKQLCRRNRDGSFATQADRQRSLTLMARQLRDAGFNQMQARSLKGKHVDALLNQWQAQGLSTGTLKNRLSHLRWWAEKIGKGGLLPADNRQLGIPERQYSTNQSKAQTLDERLEAIRDAHVQMSLRLQAAFGLRRQECIKFQPAWADRGDHIALKGSWTKGGKPRSVPITTPQQRTVLDAARTLAGAGSLIPAHKSYIQQQHVYDGQCKAAGLSNMHGLRHQYAQARYEALTGWQAPAAGGPTARDLTPAQRQVDAQARQIISHELGHERPQIVTLYVGR</sequence>
<feature type="domain" description="Integrase catalytic" evidence="3">
    <location>
        <begin position="104"/>
        <end position="232"/>
    </location>
</feature>
<dbReference type="InterPro" id="IPR013762">
    <property type="entry name" value="Integrase-like_cat_sf"/>
</dbReference>
<name>A0A235EZV7_9RHOO</name>
<dbReference type="InterPro" id="IPR024457">
    <property type="entry name" value="Putative_integrase_N"/>
</dbReference>
<dbReference type="GO" id="GO:0003677">
    <property type="term" value="F:DNA binding"/>
    <property type="evidence" value="ECO:0007669"/>
    <property type="project" value="InterPro"/>
</dbReference>
<evidence type="ECO:0000313" key="4">
    <source>
        <dbReference type="EMBL" id="OYD54501.1"/>
    </source>
</evidence>
<protein>
    <submittedName>
        <fullName evidence="4">Integrase</fullName>
    </submittedName>
</protein>
<keyword evidence="1" id="KW-0233">DNA recombination</keyword>
<dbReference type="Proteomes" id="UP000215181">
    <property type="component" value="Unassembled WGS sequence"/>
</dbReference>
<organism evidence="4 5">
    <name type="scientific">Thauera propionica</name>
    <dbReference type="NCBI Taxonomy" id="2019431"/>
    <lineage>
        <taxon>Bacteria</taxon>
        <taxon>Pseudomonadati</taxon>
        <taxon>Pseudomonadota</taxon>
        <taxon>Betaproteobacteria</taxon>
        <taxon>Rhodocyclales</taxon>
        <taxon>Zoogloeaceae</taxon>
        <taxon>Thauera</taxon>
    </lineage>
</organism>
<feature type="domain" description="Putative integrase N-terminal" evidence="2">
    <location>
        <begin position="1"/>
        <end position="87"/>
    </location>
</feature>
<dbReference type="GO" id="GO:0006310">
    <property type="term" value="P:DNA recombination"/>
    <property type="evidence" value="ECO:0007669"/>
    <property type="project" value="UniProtKB-KW"/>
</dbReference>
<dbReference type="OrthoDB" id="5394387at2"/>
<evidence type="ECO:0000313" key="5">
    <source>
        <dbReference type="Proteomes" id="UP000215181"/>
    </source>
</evidence>
<gene>
    <name evidence="4" type="ORF">CGK74_06805</name>
</gene>
<reference evidence="4 5" key="1">
    <citation type="submission" date="2017-07" db="EMBL/GenBank/DDBJ databases">
        <title>Thauera sp. KNDSS-Mac4 genome sequence and assembly.</title>
        <authorList>
            <person name="Mayilraj S."/>
        </authorList>
    </citation>
    <scope>NUCLEOTIDE SEQUENCE [LARGE SCALE GENOMIC DNA]</scope>
    <source>
        <strain evidence="4 5">KNDSS-Mac4</strain>
    </source>
</reference>
<dbReference type="RefSeq" id="WP_094267734.1">
    <property type="nucleotide sequence ID" value="NZ_NOIH01000007.1"/>
</dbReference>
<dbReference type="Pfam" id="PF12834">
    <property type="entry name" value="Phage_int_SAM_2"/>
    <property type="match status" value="1"/>
</dbReference>
<evidence type="ECO:0000259" key="2">
    <source>
        <dbReference type="Pfam" id="PF12834"/>
    </source>
</evidence>
<dbReference type="GO" id="GO:0015074">
    <property type="term" value="P:DNA integration"/>
    <property type="evidence" value="ECO:0007669"/>
    <property type="project" value="InterPro"/>
</dbReference>
<accession>A0A235EZV7</accession>
<dbReference type="AlphaFoldDB" id="A0A235EZV7"/>
<dbReference type="GeneID" id="300416262"/>
<dbReference type="SUPFAM" id="SSF56349">
    <property type="entry name" value="DNA breaking-rejoining enzymes"/>
    <property type="match status" value="1"/>
</dbReference>
<evidence type="ECO:0000256" key="1">
    <source>
        <dbReference type="ARBA" id="ARBA00023172"/>
    </source>
</evidence>
<dbReference type="EMBL" id="NOIH01000007">
    <property type="protein sequence ID" value="OYD54501.1"/>
    <property type="molecule type" value="Genomic_DNA"/>
</dbReference>
<comment type="caution">
    <text evidence="4">The sequence shown here is derived from an EMBL/GenBank/DDBJ whole genome shotgun (WGS) entry which is preliminary data.</text>
</comment>
<dbReference type="Pfam" id="PF12835">
    <property type="entry name" value="Integrase_1"/>
    <property type="match status" value="1"/>
</dbReference>
<dbReference type="InterPro" id="IPR011010">
    <property type="entry name" value="DNA_brk_join_enz"/>
</dbReference>
<keyword evidence="5" id="KW-1185">Reference proteome</keyword>
<evidence type="ECO:0000259" key="3">
    <source>
        <dbReference type="Pfam" id="PF12835"/>
    </source>
</evidence>
<proteinExistence type="predicted"/>
<dbReference type="Gene3D" id="1.10.443.10">
    <property type="entry name" value="Intergrase catalytic core"/>
    <property type="match status" value="1"/>
</dbReference>